<proteinExistence type="predicted"/>
<evidence type="ECO:0000313" key="3">
    <source>
        <dbReference type="Proteomes" id="UP001498398"/>
    </source>
</evidence>
<feature type="region of interest" description="Disordered" evidence="1">
    <location>
        <begin position="1"/>
        <end position="46"/>
    </location>
</feature>
<sequence length="161" mass="18213">MGKKKSSSSGKLSAKALKKAKIAQKVEKKEKKKSSKSKDVEDNDEDLESILEKMRKEWEETHAVTEELVEGPPSRRANATLTPCPNGNHLWCIGGEFFSEDGKAYFVCRYNLSANSDRSRAFVNRDDRRSKNISTWLDLLSSLLDVSGDWSEFSFLLNMTT</sequence>
<dbReference type="EMBL" id="JBANRG010000055">
    <property type="protein sequence ID" value="KAK7443217.1"/>
    <property type="molecule type" value="Genomic_DNA"/>
</dbReference>
<dbReference type="PANTHER" id="PTHR46063:SF1">
    <property type="entry name" value="KELCH DOMAIN-CONTAINING PROTEIN 4"/>
    <property type="match status" value="1"/>
</dbReference>
<protein>
    <submittedName>
        <fullName evidence="2">Kelch repeat-containing protein 3</fullName>
    </submittedName>
</protein>
<keyword evidence="3" id="KW-1185">Reference proteome</keyword>
<reference evidence="2 3" key="1">
    <citation type="submission" date="2024-01" db="EMBL/GenBank/DDBJ databases">
        <title>A draft genome for the cacao thread blight pathogen Marasmiellus scandens.</title>
        <authorList>
            <person name="Baruah I.K."/>
            <person name="Leung J."/>
            <person name="Bukari Y."/>
            <person name="Amoako-Attah I."/>
            <person name="Meinhardt L.W."/>
            <person name="Bailey B.A."/>
            <person name="Cohen S.P."/>
        </authorList>
    </citation>
    <scope>NUCLEOTIDE SEQUENCE [LARGE SCALE GENOMIC DNA]</scope>
    <source>
        <strain evidence="2 3">GH-19</strain>
    </source>
</reference>
<gene>
    <name evidence="2" type="primary">KEL3_2</name>
    <name evidence="2" type="ORF">VKT23_015814</name>
</gene>
<dbReference type="InterPro" id="IPR052588">
    <property type="entry name" value="Kelch_domain_protein"/>
</dbReference>
<name>A0ABR1IWS5_9AGAR</name>
<accession>A0ABR1IWS5</accession>
<dbReference type="PANTHER" id="PTHR46063">
    <property type="entry name" value="KELCH DOMAIN-CONTAINING PROTEIN"/>
    <property type="match status" value="1"/>
</dbReference>
<organism evidence="2 3">
    <name type="scientific">Marasmiellus scandens</name>
    <dbReference type="NCBI Taxonomy" id="2682957"/>
    <lineage>
        <taxon>Eukaryota</taxon>
        <taxon>Fungi</taxon>
        <taxon>Dikarya</taxon>
        <taxon>Basidiomycota</taxon>
        <taxon>Agaricomycotina</taxon>
        <taxon>Agaricomycetes</taxon>
        <taxon>Agaricomycetidae</taxon>
        <taxon>Agaricales</taxon>
        <taxon>Marasmiineae</taxon>
        <taxon>Omphalotaceae</taxon>
        <taxon>Marasmiellus</taxon>
    </lineage>
</organism>
<evidence type="ECO:0000256" key="1">
    <source>
        <dbReference type="SAM" id="MobiDB-lite"/>
    </source>
</evidence>
<dbReference type="Proteomes" id="UP001498398">
    <property type="component" value="Unassembled WGS sequence"/>
</dbReference>
<evidence type="ECO:0000313" key="2">
    <source>
        <dbReference type="EMBL" id="KAK7443217.1"/>
    </source>
</evidence>
<comment type="caution">
    <text evidence="2">The sequence shown here is derived from an EMBL/GenBank/DDBJ whole genome shotgun (WGS) entry which is preliminary data.</text>
</comment>